<name>A0A9E7MB63_9EURY</name>
<keyword evidence="1" id="KW-0472">Membrane</keyword>
<protein>
    <submittedName>
        <fullName evidence="2">DUF1614 domain-containing protein</fullName>
    </submittedName>
</protein>
<feature type="transmembrane region" description="Helical" evidence="1">
    <location>
        <begin position="99"/>
        <end position="122"/>
    </location>
</feature>
<feature type="transmembrane region" description="Helical" evidence="1">
    <location>
        <begin position="41"/>
        <end position="63"/>
    </location>
</feature>
<dbReference type="RefSeq" id="WP_251950013.1">
    <property type="nucleotide sequence ID" value="NZ_CP080572.1"/>
</dbReference>
<evidence type="ECO:0000313" key="2">
    <source>
        <dbReference type="EMBL" id="USH00554.1"/>
    </source>
</evidence>
<dbReference type="EMBL" id="CP080572">
    <property type="protein sequence ID" value="USH00554.1"/>
    <property type="molecule type" value="Genomic_DNA"/>
</dbReference>
<feature type="transmembrane region" description="Helical" evidence="1">
    <location>
        <begin position="6"/>
        <end position="29"/>
    </location>
</feature>
<keyword evidence="1" id="KW-0812">Transmembrane</keyword>
<keyword evidence="3" id="KW-1185">Reference proteome</keyword>
<dbReference type="GeneID" id="72777406"/>
<dbReference type="KEGG" id="thei:K1720_03635"/>
<keyword evidence="1" id="KW-1133">Transmembrane helix</keyword>
<organism evidence="2 3">
    <name type="scientific">Thermococcus argininiproducens</name>
    <dbReference type="NCBI Taxonomy" id="2866384"/>
    <lineage>
        <taxon>Archaea</taxon>
        <taxon>Methanobacteriati</taxon>
        <taxon>Methanobacteriota</taxon>
        <taxon>Thermococci</taxon>
        <taxon>Thermococcales</taxon>
        <taxon>Thermococcaceae</taxon>
        <taxon>Thermococcus</taxon>
    </lineage>
</organism>
<proteinExistence type="predicted"/>
<sequence length="232" mass="25024">MRRYFFLPLTLPFLIFLVLLLPLLFILFASTITIAFQKLGLPLPVAFTLFWAALIGSFVNIPITEIRSYGPIVKVAKVSFFGVTYPVPYVDWGEQKTIVSINVGGALVPLSIVVYEVVRLLILDETFLLTRMIVAILVSAVVSKAFSRPVKGLGIAIPTFIPPLVAVILALSIGAYNKPLIAYTSGTMGVLIGADLLNWDKLKELSAPMVSIGGAGTFDGIFLAGIIAVLLV</sequence>
<dbReference type="InterPro" id="IPR011672">
    <property type="entry name" value="DUF1614"/>
</dbReference>
<dbReference type="Proteomes" id="UP001056425">
    <property type="component" value="Chromosome"/>
</dbReference>
<gene>
    <name evidence="2" type="ORF">K1720_03635</name>
</gene>
<feature type="transmembrane region" description="Helical" evidence="1">
    <location>
        <begin position="209"/>
        <end position="231"/>
    </location>
</feature>
<evidence type="ECO:0000256" key="1">
    <source>
        <dbReference type="SAM" id="Phobius"/>
    </source>
</evidence>
<dbReference type="Pfam" id="PF07758">
    <property type="entry name" value="DUF1614"/>
    <property type="match status" value="1"/>
</dbReference>
<feature type="transmembrane region" description="Helical" evidence="1">
    <location>
        <begin position="153"/>
        <end position="174"/>
    </location>
</feature>
<accession>A0A9E7MB63</accession>
<feature type="transmembrane region" description="Helical" evidence="1">
    <location>
        <begin position="128"/>
        <end position="146"/>
    </location>
</feature>
<dbReference type="AlphaFoldDB" id="A0A9E7MB63"/>
<evidence type="ECO:0000313" key="3">
    <source>
        <dbReference type="Proteomes" id="UP001056425"/>
    </source>
</evidence>
<reference evidence="2 3" key="1">
    <citation type="submission" date="2021-08" db="EMBL/GenBank/DDBJ databases">
        <title>Thermococcus onnuriiensis IOH2.</title>
        <authorList>
            <person name="Park Y.-J."/>
        </authorList>
    </citation>
    <scope>NUCLEOTIDE SEQUENCE [LARGE SCALE GENOMIC DNA]</scope>
    <source>
        <strain evidence="2 3">IOH2</strain>
    </source>
</reference>